<protein>
    <submittedName>
        <fullName evidence="2">Uncharacterized protein</fullName>
    </submittedName>
</protein>
<name>A0AAW0BL95_9AGAR</name>
<dbReference type="AlphaFoldDB" id="A0AAW0BL95"/>
<dbReference type="Proteomes" id="UP001362999">
    <property type="component" value="Unassembled WGS sequence"/>
</dbReference>
<evidence type="ECO:0000313" key="3">
    <source>
        <dbReference type="Proteomes" id="UP001362999"/>
    </source>
</evidence>
<gene>
    <name evidence="2" type="ORF">R3P38DRAFT_3191522</name>
</gene>
<sequence length="120" mass="12953">MLRVAGFFNAGSTRYKNKKFPVPWVGRLSFVIGTLAGVSEELEGVWKELEGTAVIKRLRLDDVTFINGPSGGATGPPVTPAPATSSSGQNRFSSYSRKRARVEDAPPTRCTSNQQPNAQL</sequence>
<evidence type="ECO:0000313" key="2">
    <source>
        <dbReference type="EMBL" id="KAK7027178.1"/>
    </source>
</evidence>
<organism evidence="2 3">
    <name type="scientific">Favolaschia claudopus</name>
    <dbReference type="NCBI Taxonomy" id="2862362"/>
    <lineage>
        <taxon>Eukaryota</taxon>
        <taxon>Fungi</taxon>
        <taxon>Dikarya</taxon>
        <taxon>Basidiomycota</taxon>
        <taxon>Agaricomycotina</taxon>
        <taxon>Agaricomycetes</taxon>
        <taxon>Agaricomycetidae</taxon>
        <taxon>Agaricales</taxon>
        <taxon>Marasmiineae</taxon>
        <taxon>Mycenaceae</taxon>
        <taxon>Favolaschia</taxon>
    </lineage>
</organism>
<feature type="compositionally biased region" description="Polar residues" evidence="1">
    <location>
        <begin position="109"/>
        <end position="120"/>
    </location>
</feature>
<feature type="region of interest" description="Disordered" evidence="1">
    <location>
        <begin position="66"/>
        <end position="120"/>
    </location>
</feature>
<comment type="caution">
    <text evidence="2">The sequence shown here is derived from an EMBL/GenBank/DDBJ whole genome shotgun (WGS) entry which is preliminary data.</text>
</comment>
<dbReference type="EMBL" id="JAWWNJ010000030">
    <property type="protein sequence ID" value="KAK7027178.1"/>
    <property type="molecule type" value="Genomic_DNA"/>
</dbReference>
<accession>A0AAW0BL95</accession>
<evidence type="ECO:0000256" key="1">
    <source>
        <dbReference type="SAM" id="MobiDB-lite"/>
    </source>
</evidence>
<keyword evidence="3" id="KW-1185">Reference proteome</keyword>
<reference evidence="2 3" key="1">
    <citation type="journal article" date="2024" name="J Genomics">
        <title>Draft genome sequencing and assembly of Favolaschia claudopus CIRM-BRFM 2984 isolated from oak limbs.</title>
        <authorList>
            <person name="Navarro D."/>
            <person name="Drula E."/>
            <person name="Chaduli D."/>
            <person name="Cazenave R."/>
            <person name="Ahrendt S."/>
            <person name="Wang J."/>
            <person name="Lipzen A."/>
            <person name="Daum C."/>
            <person name="Barry K."/>
            <person name="Grigoriev I.V."/>
            <person name="Favel A."/>
            <person name="Rosso M.N."/>
            <person name="Martin F."/>
        </authorList>
    </citation>
    <scope>NUCLEOTIDE SEQUENCE [LARGE SCALE GENOMIC DNA]</scope>
    <source>
        <strain evidence="2 3">CIRM-BRFM 2984</strain>
    </source>
</reference>
<proteinExistence type="predicted"/>